<keyword evidence="4" id="KW-1185">Reference proteome</keyword>
<reference evidence="3 4" key="1">
    <citation type="submission" date="2019-08" db="EMBL/GenBank/DDBJ databases">
        <title>Whole genome of Aphis craccivora.</title>
        <authorList>
            <person name="Voronova N.V."/>
            <person name="Shulinski R.S."/>
            <person name="Bandarenka Y.V."/>
            <person name="Zhorov D.G."/>
            <person name="Warner D."/>
        </authorList>
    </citation>
    <scope>NUCLEOTIDE SEQUENCE [LARGE SCALE GENOMIC DNA]</scope>
    <source>
        <strain evidence="3">180601</strain>
        <tissue evidence="3">Whole Body</tissue>
    </source>
</reference>
<evidence type="ECO:0000256" key="2">
    <source>
        <dbReference type="PROSITE-ProRule" id="PRU00497"/>
    </source>
</evidence>
<dbReference type="PROSITE" id="PS51155">
    <property type="entry name" value="CHIT_BIND_RR_2"/>
    <property type="match status" value="1"/>
</dbReference>
<dbReference type="Pfam" id="PF00379">
    <property type="entry name" value="Chitin_bind_4"/>
    <property type="match status" value="1"/>
</dbReference>
<dbReference type="PRINTS" id="PR00947">
    <property type="entry name" value="CUTICLE"/>
</dbReference>
<dbReference type="AlphaFoldDB" id="A0A6G0YWS2"/>
<evidence type="ECO:0000313" key="3">
    <source>
        <dbReference type="EMBL" id="KAF0762546.1"/>
    </source>
</evidence>
<sequence>MTACTMAIPIFVEGGPRSQSSESAENYITQIIDNDTRVFIRQAPKAYKFDYAVHDPETYDVKSQWEAREGDVVKGAYSVLEPDGAMRLVEYTAGPETGFNAVVSRSDSGNTGYRKPSNDAFDF</sequence>
<dbReference type="EMBL" id="VUJU01002113">
    <property type="protein sequence ID" value="KAF0762546.1"/>
    <property type="molecule type" value="Genomic_DNA"/>
</dbReference>
<dbReference type="PROSITE" id="PS00233">
    <property type="entry name" value="CHIT_BIND_RR_1"/>
    <property type="match status" value="1"/>
</dbReference>
<keyword evidence="1 2" id="KW-0193">Cuticle</keyword>
<proteinExistence type="predicted"/>
<name>A0A6G0YWS2_APHCR</name>
<dbReference type="PANTHER" id="PTHR12236:SF95">
    <property type="entry name" value="CUTICULAR PROTEIN 76BD, ISOFORM C-RELATED"/>
    <property type="match status" value="1"/>
</dbReference>
<organism evidence="3 4">
    <name type="scientific">Aphis craccivora</name>
    <name type="common">Cowpea aphid</name>
    <dbReference type="NCBI Taxonomy" id="307492"/>
    <lineage>
        <taxon>Eukaryota</taxon>
        <taxon>Metazoa</taxon>
        <taxon>Ecdysozoa</taxon>
        <taxon>Arthropoda</taxon>
        <taxon>Hexapoda</taxon>
        <taxon>Insecta</taxon>
        <taxon>Pterygota</taxon>
        <taxon>Neoptera</taxon>
        <taxon>Paraneoptera</taxon>
        <taxon>Hemiptera</taxon>
        <taxon>Sternorrhyncha</taxon>
        <taxon>Aphidomorpha</taxon>
        <taxon>Aphidoidea</taxon>
        <taxon>Aphididae</taxon>
        <taxon>Aphidini</taxon>
        <taxon>Aphis</taxon>
        <taxon>Aphis</taxon>
    </lineage>
</organism>
<protein>
    <submittedName>
        <fullName evidence="3">Cuticle protein 19-like</fullName>
    </submittedName>
</protein>
<dbReference type="InterPro" id="IPR031311">
    <property type="entry name" value="CHIT_BIND_RR_consensus"/>
</dbReference>
<accession>A0A6G0YWS2</accession>
<comment type="caution">
    <text evidence="3">The sequence shown here is derived from an EMBL/GenBank/DDBJ whole genome shotgun (WGS) entry which is preliminary data.</text>
</comment>
<dbReference type="Proteomes" id="UP000478052">
    <property type="component" value="Unassembled WGS sequence"/>
</dbReference>
<evidence type="ECO:0000313" key="4">
    <source>
        <dbReference type="Proteomes" id="UP000478052"/>
    </source>
</evidence>
<gene>
    <name evidence="3" type="ORF">FWK35_00032478</name>
</gene>
<evidence type="ECO:0000256" key="1">
    <source>
        <dbReference type="ARBA" id="ARBA00022460"/>
    </source>
</evidence>
<dbReference type="OrthoDB" id="6382835at2759"/>
<dbReference type="GO" id="GO:0042302">
    <property type="term" value="F:structural constituent of cuticle"/>
    <property type="evidence" value="ECO:0007669"/>
    <property type="project" value="UniProtKB-UniRule"/>
</dbReference>
<dbReference type="GO" id="GO:0031012">
    <property type="term" value="C:extracellular matrix"/>
    <property type="evidence" value="ECO:0007669"/>
    <property type="project" value="TreeGrafter"/>
</dbReference>
<dbReference type="PANTHER" id="PTHR12236">
    <property type="entry name" value="STRUCTURAL CONTITUENT OF CUTICLE"/>
    <property type="match status" value="1"/>
</dbReference>
<dbReference type="GO" id="GO:0005615">
    <property type="term" value="C:extracellular space"/>
    <property type="evidence" value="ECO:0007669"/>
    <property type="project" value="TreeGrafter"/>
</dbReference>
<dbReference type="InterPro" id="IPR000618">
    <property type="entry name" value="Insect_cuticle"/>
</dbReference>
<dbReference type="InterPro" id="IPR051217">
    <property type="entry name" value="Insect_Cuticle_Struc_Prot"/>
</dbReference>